<keyword evidence="1" id="KW-1133">Transmembrane helix</keyword>
<feature type="domain" description="Urease accessory protein UreH-like transmembrane" evidence="2">
    <location>
        <begin position="31"/>
        <end position="237"/>
    </location>
</feature>
<feature type="transmembrane region" description="Helical" evidence="1">
    <location>
        <begin position="182"/>
        <end position="207"/>
    </location>
</feature>
<organism evidence="3 4">
    <name type="scientific">Bacillus yapensis</name>
    <dbReference type="NCBI Taxonomy" id="2492960"/>
    <lineage>
        <taxon>Bacteria</taxon>
        <taxon>Bacillati</taxon>
        <taxon>Bacillota</taxon>
        <taxon>Bacilli</taxon>
        <taxon>Bacillales</taxon>
        <taxon>Bacillaceae</taxon>
        <taxon>Bacillus</taxon>
    </lineage>
</organism>
<feature type="transmembrane region" description="Helical" evidence="1">
    <location>
        <begin position="108"/>
        <end position="126"/>
    </location>
</feature>
<gene>
    <name evidence="3" type="ORF">EKG37_17795</name>
</gene>
<evidence type="ECO:0000313" key="3">
    <source>
        <dbReference type="EMBL" id="RTR28155.1"/>
    </source>
</evidence>
<feature type="transmembrane region" description="Helical" evidence="1">
    <location>
        <begin position="147"/>
        <end position="170"/>
    </location>
</feature>
<accession>A0A431VY99</accession>
<evidence type="ECO:0000259" key="2">
    <source>
        <dbReference type="Pfam" id="PF13386"/>
    </source>
</evidence>
<dbReference type="OrthoDB" id="43562at2"/>
<dbReference type="Proteomes" id="UP000271374">
    <property type="component" value="Unassembled WGS sequence"/>
</dbReference>
<dbReference type="AlphaFoldDB" id="A0A431VY99"/>
<dbReference type="EMBL" id="RXNT01000016">
    <property type="protein sequence ID" value="RTR28155.1"/>
    <property type="molecule type" value="Genomic_DNA"/>
</dbReference>
<keyword evidence="1" id="KW-0472">Membrane</keyword>
<keyword evidence="1" id="KW-0812">Transmembrane</keyword>
<sequence>MYEVFSQISSMFTQPFLNLARNMEGIPSLFAFFLGIVGALAPCQFTANLGAVMVYGNKSVQKQIAWGEVFCFIVGKIVVFSMFGLIVWMVGSEVKSTLTLYFPWFRRVVGPFLIFIGLYMLGLFNLNKIISFGGISQRFTKKGRLGAFLMGVSFTLGFCPTMFILFFVTLMPMAMSVSYGGILPSVFAIGTSLPLLFAIFLIWYFGLSGKLMKKKGRKIGVIVQKLAGGIIIILGILDTTTYWV</sequence>
<feature type="transmembrane region" description="Helical" evidence="1">
    <location>
        <begin position="29"/>
        <end position="52"/>
    </location>
</feature>
<dbReference type="RefSeq" id="WP_126410159.1">
    <property type="nucleotide sequence ID" value="NZ_RXNT01000016.1"/>
</dbReference>
<protein>
    <submittedName>
        <fullName evidence="3">Sulfite exporter TauE/SafE family protein</fullName>
    </submittedName>
</protein>
<comment type="caution">
    <text evidence="3">The sequence shown here is derived from an EMBL/GenBank/DDBJ whole genome shotgun (WGS) entry which is preliminary data.</text>
</comment>
<dbReference type="InterPro" id="IPR039447">
    <property type="entry name" value="UreH-like_TM_dom"/>
</dbReference>
<name>A0A431VY99_9BACI</name>
<reference evidence="3 4" key="1">
    <citation type="submission" date="2018-12" db="EMBL/GenBank/DDBJ databases">
        <title>Bacillus yapensis draft genome sequence.</title>
        <authorList>
            <person name="Yu L."/>
            <person name="Xu X."/>
            <person name="Tang X."/>
        </authorList>
    </citation>
    <scope>NUCLEOTIDE SEQUENCE [LARGE SCALE GENOMIC DNA]</scope>
    <source>
        <strain evidence="3 4">XXST-01</strain>
    </source>
</reference>
<evidence type="ECO:0000256" key="1">
    <source>
        <dbReference type="SAM" id="Phobius"/>
    </source>
</evidence>
<feature type="transmembrane region" description="Helical" evidence="1">
    <location>
        <begin position="219"/>
        <end position="237"/>
    </location>
</feature>
<dbReference type="Pfam" id="PF13386">
    <property type="entry name" value="DsbD_2"/>
    <property type="match status" value="1"/>
</dbReference>
<feature type="transmembrane region" description="Helical" evidence="1">
    <location>
        <begin position="64"/>
        <end position="88"/>
    </location>
</feature>
<keyword evidence="4" id="KW-1185">Reference proteome</keyword>
<proteinExistence type="predicted"/>
<evidence type="ECO:0000313" key="4">
    <source>
        <dbReference type="Proteomes" id="UP000271374"/>
    </source>
</evidence>